<dbReference type="NCBIfam" id="TIGR00696">
    <property type="entry name" value="wecG_tagA_cpsF"/>
    <property type="match status" value="1"/>
</dbReference>
<keyword evidence="1" id="KW-0328">Glycosyltransferase</keyword>
<dbReference type="PANTHER" id="PTHR34136:SF1">
    <property type="entry name" value="UDP-N-ACETYL-D-MANNOSAMINURONIC ACID TRANSFERASE"/>
    <property type="match status" value="1"/>
</dbReference>
<evidence type="ECO:0000313" key="3">
    <source>
        <dbReference type="EMBL" id="HDX30938.1"/>
    </source>
</evidence>
<dbReference type="GO" id="GO:0016758">
    <property type="term" value="F:hexosyltransferase activity"/>
    <property type="evidence" value="ECO:0007669"/>
    <property type="project" value="TreeGrafter"/>
</dbReference>
<reference evidence="3" key="1">
    <citation type="journal article" date="2020" name="mSystems">
        <title>Genome- and Community-Level Interaction Insights into Carbon Utilization and Element Cycling Functions of Hydrothermarchaeota in Hydrothermal Sediment.</title>
        <authorList>
            <person name="Zhou Z."/>
            <person name="Liu Y."/>
            <person name="Xu W."/>
            <person name="Pan J."/>
            <person name="Luo Z.H."/>
            <person name="Li M."/>
        </authorList>
    </citation>
    <scope>NUCLEOTIDE SEQUENCE [LARGE SCALE GENOMIC DNA]</scope>
    <source>
        <strain evidence="3">SpSt-289</strain>
    </source>
</reference>
<dbReference type="Pfam" id="PF03808">
    <property type="entry name" value="Glyco_tran_WecG"/>
    <property type="match status" value="1"/>
</dbReference>
<protein>
    <submittedName>
        <fullName evidence="3">Glycosyltransferase</fullName>
    </submittedName>
</protein>
<accession>A0A7C1FN84</accession>
<dbReference type="EMBL" id="DSMG01000061">
    <property type="protein sequence ID" value="HDX30938.1"/>
    <property type="molecule type" value="Genomic_DNA"/>
</dbReference>
<keyword evidence="2 3" id="KW-0808">Transferase</keyword>
<dbReference type="CDD" id="cd06533">
    <property type="entry name" value="Glyco_transf_WecG_TagA"/>
    <property type="match status" value="1"/>
</dbReference>
<gene>
    <name evidence="3" type="ORF">ENQ20_05520</name>
</gene>
<dbReference type="InterPro" id="IPR004629">
    <property type="entry name" value="WecG_TagA_CpsF"/>
</dbReference>
<proteinExistence type="predicted"/>
<sequence>MIVIAEALKGSAVIDFARPQQVNILGVAIDCVDFALTLDLIDTWIVQRRVAGRSCIPCRQICTVNPEFLVDAWRDPAFAAALARADLRVPDGAGVLWAARRKGRFLRERVTGSDGIEYICERAALRGWRVYFLGAAPGVAERAAAILAARYPGLRVAGCYAGSPADAEWPEIRARLDAAAPDILFVAYGHPRQDFWIDRHRHELPAAVAIGIGGAFDFVAGVAPRAPVWMRKNNLEWLHRLITQPWRWRRMLKLPIFVGLVLRAR</sequence>
<name>A0A7C1FN84_9CHLR</name>
<comment type="caution">
    <text evidence="3">The sequence shown here is derived from an EMBL/GenBank/DDBJ whole genome shotgun (WGS) entry which is preliminary data.</text>
</comment>
<evidence type="ECO:0000256" key="2">
    <source>
        <dbReference type="ARBA" id="ARBA00022679"/>
    </source>
</evidence>
<evidence type="ECO:0000256" key="1">
    <source>
        <dbReference type="ARBA" id="ARBA00022676"/>
    </source>
</evidence>
<dbReference type="AlphaFoldDB" id="A0A7C1FN84"/>
<dbReference type="PANTHER" id="PTHR34136">
    <property type="match status" value="1"/>
</dbReference>
<organism evidence="3">
    <name type="scientific">Caldilinea aerophila</name>
    <dbReference type="NCBI Taxonomy" id="133453"/>
    <lineage>
        <taxon>Bacteria</taxon>
        <taxon>Bacillati</taxon>
        <taxon>Chloroflexota</taxon>
        <taxon>Caldilineae</taxon>
        <taxon>Caldilineales</taxon>
        <taxon>Caldilineaceae</taxon>
        <taxon>Caldilinea</taxon>
    </lineage>
</organism>